<name>A0A2A2HAT1_9EURY</name>
<dbReference type="Proteomes" id="UP000217528">
    <property type="component" value="Unassembled WGS sequence"/>
</dbReference>
<reference evidence="1 3" key="2">
    <citation type="journal article" date="2017" name="BMC Genomics">
        <title>Genomic analysis of methanogenic archaea reveals a shift towards energy conservation.</title>
        <authorList>
            <person name="Gilmore S.P."/>
            <person name="Henske J.K."/>
            <person name="Sexton J.A."/>
            <person name="Solomon K.V."/>
            <person name="Seppala S."/>
            <person name="Yoo J.I."/>
            <person name="Huyett L.M."/>
            <person name="Pressman A."/>
            <person name="Cogan J.Z."/>
            <person name="Kivenson V."/>
            <person name="Peng X."/>
            <person name="Tan Y."/>
            <person name="Valentine D.L."/>
            <person name="O'Malley M.A."/>
        </authorList>
    </citation>
    <scope>NUCLEOTIDE SEQUENCE [LARGE SCALE GENOMIC DNA]</scope>
    <source>
        <strain evidence="1 3">1R-7</strain>
    </source>
</reference>
<dbReference type="EMBL" id="LMVN01000029">
    <property type="protein sequence ID" value="PAV06532.1"/>
    <property type="molecule type" value="Genomic_DNA"/>
</dbReference>
<evidence type="ECO:0000313" key="1">
    <source>
        <dbReference type="EMBL" id="PAV06532.1"/>
    </source>
</evidence>
<gene>
    <name evidence="1" type="ORF">ASJ82_04750</name>
    <name evidence="2" type="ORF">MSCUN_00880</name>
</gene>
<comment type="caution">
    <text evidence="1">The sequence shown here is derived from an EMBL/GenBank/DDBJ whole genome shotgun (WGS) entry which is preliminary data.</text>
</comment>
<dbReference type="AlphaFoldDB" id="A0A2A2HAT1"/>
<evidence type="ECO:0000313" key="4">
    <source>
        <dbReference type="Proteomes" id="UP000246004"/>
    </source>
</evidence>
<keyword evidence="3" id="KW-1185">Reference proteome</keyword>
<protein>
    <submittedName>
        <fullName evidence="1">Uncharacterized protein</fullName>
    </submittedName>
</protein>
<accession>A0A2A2HAT1</accession>
<organism evidence="1 3">
    <name type="scientific">Methanosphaera cuniculi</name>
    <dbReference type="NCBI Taxonomy" id="1077256"/>
    <lineage>
        <taxon>Archaea</taxon>
        <taxon>Methanobacteriati</taxon>
        <taxon>Methanobacteriota</taxon>
        <taxon>Methanomada group</taxon>
        <taxon>Methanobacteria</taxon>
        <taxon>Methanobacteriales</taxon>
        <taxon>Methanobacteriaceae</taxon>
        <taxon>Methanosphaera</taxon>
    </lineage>
</organism>
<evidence type="ECO:0000313" key="2">
    <source>
        <dbReference type="EMBL" id="PWL09027.1"/>
    </source>
</evidence>
<dbReference type="RefSeq" id="WP_095609386.1">
    <property type="nucleotide sequence ID" value="NZ_LMVN01000029.1"/>
</dbReference>
<sequence length="404" mass="48366">MILNDENSEWKVQYFKTYATQSDNEEALKSEENIKFEHFPPALGQYYSDDISMEDFEKICDGKLHLIKSKKCEYYPSIIDINYEKTIKTQLNMLMQEQMKKLHEEDPEFLTDDEKDEINKAEFPFIKLMTLVYTKDTKDMTEDEQNEWKAYMNQFITQQIVFGVVNMYFTMKLYQDNIYKTVFETPYNQEEVWDKYTKNQSGICVTYDFKEVSTQMLQRVQNLYPVLYVPHVVKSDELDFKVYNLFCASMFKVDDEVTKYDKSWAYLFAHKYTNTEYMMLDSLLEPLYAQVMTDDKIQEILSENYLEITDGELNYNHKKLIEDLSTFLDSDKFHEKIDEKLTEVYNITPNQFDVDFMKPEAVYLGLNYPDDKVDEIKKICQDKQIRIFKIKKDDEKGLFKAILH</sequence>
<reference evidence="2 4" key="1">
    <citation type="submission" date="2016-04" db="EMBL/GenBank/DDBJ databases">
        <title>Genome sequence of Methanosphaera cuniculi DSM 4103.</title>
        <authorList>
            <person name="Poehlein A."/>
            <person name="Seedorf H."/>
            <person name="Daniel R."/>
        </authorList>
    </citation>
    <scope>NUCLEOTIDE SEQUENCE [LARGE SCALE GENOMIC DNA]</scope>
    <source>
        <strain evidence="2 4">DSM 4103</strain>
    </source>
</reference>
<evidence type="ECO:0000313" key="3">
    <source>
        <dbReference type="Proteomes" id="UP000217528"/>
    </source>
</evidence>
<proteinExistence type="predicted"/>
<dbReference type="Proteomes" id="UP000246004">
    <property type="component" value="Unassembled WGS sequence"/>
</dbReference>
<dbReference type="EMBL" id="LWMS01000002">
    <property type="protein sequence ID" value="PWL09027.1"/>
    <property type="molecule type" value="Genomic_DNA"/>
</dbReference>
<dbReference type="OrthoDB" id="82414at2157"/>